<protein>
    <submittedName>
        <fullName evidence="7">U-box domain protein</fullName>
    </submittedName>
</protein>
<sequence>MQRDKDSSRATSLKNEGNKLFQLGDYTGADGLYSKAIIADDSNPALYTNRALARLKLQLWDSAITDCQACLKLNPDSMKANYYLAQAQVETRNYEDALPTALRAHSLCVSQNDKSLPQVTALVLRCKKEKWEHQEKRRKREDQGFENQILDLLEQKRDEMLQNCDGESDRQDIMRDWETDVERLRRKFESARNPVDRKREVPDWMIDEISFNIFVDPVTTKTGKSYERASILEHLRRSATDPLTRESLSASDLRPNLALKQACEEFLAENGWAADW</sequence>
<dbReference type="AlphaFoldDB" id="A0A9P8UYD9"/>
<dbReference type="Gene3D" id="1.25.40.10">
    <property type="entry name" value="Tetratricopeptide repeat domain"/>
    <property type="match status" value="1"/>
</dbReference>
<dbReference type="InterPro" id="IPR013083">
    <property type="entry name" value="Znf_RING/FYVE/PHD"/>
</dbReference>
<dbReference type="GeneID" id="70130393"/>
<dbReference type="SUPFAM" id="SSF48452">
    <property type="entry name" value="TPR-like"/>
    <property type="match status" value="1"/>
</dbReference>
<dbReference type="GO" id="GO:0061630">
    <property type="term" value="F:ubiquitin protein ligase activity"/>
    <property type="evidence" value="ECO:0007669"/>
    <property type="project" value="UniProtKB-EC"/>
</dbReference>
<evidence type="ECO:0000259" key="6">
    <source>
        <dbReference type="PROSITE" id="PS51698"/>
    </source>
</evidence>
<dbReference type="PANTHER" id="PTHR46803:SF2">
    <property type="entry name" value="E3 UBIQUITIN-PROTEIN LIGASE CHIP"/>
    <property type="match status" value="1"/>
</dbReference>
<evidence type="ECO:0000256" key="2">
    <source>
        <dbReference type="ARBA" id="ARBA00022679"/>
    </source>
</evidence>
<dbReference type="GO" id="GO:0043161">
    <property type="term" value="P:proteasome-mediated ubiquitin-dependent protein catabolic process"/>
    <property type="evidence" value="ECO:0007669"/>
    <property type="project" value="TreeGrafter"/>
</dbReference>
<evidence type="ECO:0000313" key="7">
    <source>
        <dbReference type="EMBL" id="KAH6660487.1"/>
    </source>
</evidence>
<dbReference type="Pfam" id="PF13432">
    <property type="entry name" value="TPR_16"/>
    <property type="match status" value="1"/>
</dbReference>
<evidence type="ECO:0000256" key="4">
    <source>
        <dbReference type="ARBA" id="ARBA00022786"/>
    </source>
</evidence>
<dbReference type="SUPFAM" id="SSF57850">
    <property type="entry name" value="RING/U-box"/>
    <property type="match status" value="1"/>
</dbReference>
<evidence type="ECO:0000256" key="5">
    <source>
        <dbReference type="ARBA" id="ARBA00023110"/>
    </source>
</evidence>
<dbReference type="GO" id="GO:0045862">
    <property type="term" value="P:positive regulation of proteolysis"/>
    <property type="evidence" value="ECO:0007669"/>
    <property type="project" value="TreeGrafter"/>
</dbReference>
<evidence type="ECO:0000313" key="8">
    <source>
        <dbReference type="Proteomes" id="UP000758603"/>
    </source>
</evidence>
<keyword evidence="3" id="KW-0677">Repeat</keyword>
<organism evidence="7 8">
    <name type="scientific">Truncatella angustata</name>
    <dbReference type="NCBI Taxonomy" id="152316"/>
    <lineage>
        <taxon>Eukaryota</taxon>
        <taxon>Fungi</taxon>
        <taxon>Dikarya</taxon>
        <taxon>Ascomycota</taxon>
        <taxon>Pezizomycotina</taxon>
        <taxon>Sordariomycetes</taxon>
        <taxon>Xylariomycetidae</taxon>
        <taxon>Amphisphaeriales</taxon>
        <taxon>Sporocadaceae</taxon>
        <taxon>Truncatella</taxon>
    </lineage>
</organism>
<keyword evidence="5" id="KW-0413">Isomerase</keyword>
<dbReference type="GO" id="GO:0071218">
    <property type="term" value="P:cellular response to misfolded protein"/>
    <property type="evidence" value="ECO:0007669"/>
    <property type="project" value="TreeGrafter"/>
</dbReference>
<dbReference type="RefSeq" id="XP_045964618.1">
    <property type="nucleotide sequence ID" value="XM_046101501.1"/>
</dbReference>
<dbReference type="GO" id="GO:0005737">
    <property type="term" value="C:cytoplasm"/>
    <property type="evidence" value="ECO:0007669"/>
    <property type="project" value="TreeGrafter"/>
</dbReference>
<dbReference type="PROSITE" id="PS51698">
    <property type="entry name" value="U_BOX"/>
    <property type="match status" value="1"/>
</dbReference>
<dbReference type="GO" id="GO:0006515">
    <property type="term" value="P:protein quality control for misfolded or incompletely synthesized proteins"/>
    <property type="evidence" value="ECO:0007669"/>
    <property type="project" value="TreeGrafter"/>
</dbReference>
<name>A0A9P8UYD9_9PEZI</name>
<dbReference type="InterPro" id="IPR019734">
    <property type="entry name" value="TPR_rpt"/>
</dbReference>
<proteinExistence type="predicted"/>
<gene>
    <name evidence="7" type="ORF">BKA67DRAFT_548192</name>
</gene>
<dbReference type="GO" id="GO:0000209">
    <property type="term" value="P:protein polyubiquitination"/>
    <property type="evidence" value="ECO:0007669"/>
    <property type="project" value="TreeGrafter"/>
</dbReference>
<dbReference type="InterPro" id="IPR003613">
    <property type="entry name" value="Ubox_domain"/>
</dbReference>
<dbReference type="GO" id="GO:0003755">
    <property type="term" value="F:peptidyl-prolyl cis-trans isomerase activity"/>
    <property type="evidence" value="ECO:0007669"/>
    <property type="project" value="UniProtKB-KW"/>
</dbReference>
<dbReference type="SMART" id="SM00504">
    <property type="entry name" value="Ubox"/>
    <property type="match status" value="1"/>
</dbReference>
<dbReference type="InterPro" id="IPR011990">
    <property type="entry name" value="TPR-like_helical_dom_sf"/>
</dbReference>
<keyword evidence="8" id="KW-1185">Reference proteome</keyword>
<dbReference type="OrthoDB" id="629492at2759"/>
<reference evidence="7" key="1">
    <citation type="journal article" date="2021" name="Nat. Commun.">
        <title>Genetic determinants of endophytism in the Arabidopsis root mycobiome.</title>
        <authorList>
            <person name="Mesny F."/>
            <person name="Miyauchi S."/>
            <person name="Thiergart T."/>
            <person name="Pickel B."/>
            <person name="Atanasova L."/>
            <person name="Karlsson M."/>
            <person name="Huettel B."/>
            <person name="Barry K.W."/>
            <person name="Haridas S."/>
            <person name="Chen C."/>
            <person name="Bauer D."/>
            <person name="Andreopoulos W."/>
            <person name="Pangilinan J."/>
            <person name="LaButti K."/>
            <person name="Riley R."/>
            <person name="Lipzen A."/>
            <person name="Clum A."/>
            <person name="Drula E."/>
            <person name="Henrissat B."/>
            <person name="Kohler A."/>
            <person name="Grigoriev I.V."/>
            <person name="Martin F.M."/>
            <person name="Hacquard S."/>
        </authorList>
    </citation>
    <scope>NUCLEOTIDE SEQUENCE</scope>
    <source>
        <strain evidence="7">MPI-SDFR-AT-0073</strain>
    </source>
</reference>
<feature type="domain" description="U-box" evidence="6">
    <location>
        <begin position="200"/>
        <end position="273"/>
    </location>
</feature>
<dbReference type="SMART" id="SM00028">
    <property type="entry name" value="TPR"/>
    <property type="match status" value="3"/>
</dbReference>
<dbReference type="Pfam" id="PF04564">
    <property type="entry name" value="U-box"/>
    <property type="match status" value="1"/>
</dbReference>
<dbReference type="PANTHER" id="PTHR46803">
    <property type="entry name" value="E3 UBIQUITIN-PROTEIN LIGASE CHIP"/>
    <property type="match status" value="1"/>
</dbReference>
<comment type="catalytic activity">
    <reaction evidence="1">
        <text>S-ubiquitinyl-[E2 ubiquitin-conjugating enzyme]-L-cysteine + [acceptor protein]-L-lysine = [E2 ubiquitin-conjugating enzyme]-L-cysteine + N(6)-ubiquitinyl-[acceptor protein]-L-lysine.</text>
        <dbReference type="EC" id="2.3.2.27"/>
    </reaction>
</comment>
<keyword evidence="5" id="KW-0697">Rotamase</keyword>
<dbReference type="Proteomes" id="UP000758603">
    <property type="component" value="Unassembled WGS sequence"/>
</dbReference>
<keyword evidence="4" id="KW-0833">Ubl conjugation pathway</keyword>
<evidence type="ECO:0000256" key="3">
    <source>
        <dbReference type="ARBA" id="ARBA00022737"/>
    </source>
</evidence>
<dbReference type="GO" id="GO:0051087">
    <property type="term" value="F:protein-folding chaperone binding"/>
    <property type="evidence" value="ECO:0007669"/>
    <property type="project" value="TreeGrafter"/>
</dbReference>
<keyword evidence="2" id="KW-0808">Transferase</keyword>
<comment type="caution">
    <text evidence="7">The sequence shown here is derived from an EMBL/GenBank/DDBJ whole genome shotgun (WGS) entry which is preliminary data.</text>
</comment>
<evidence type="ECO:0000256" key="1">
    <source>
        <dbReference type="ARBA" id="ARBA00000900"/>
    </source>
</evidence>
<accession>A0A9P8UYD9</accession>
<dbReference type="Gene3D" id="3.30.40.10">
    <property type="entry name" value="Zinc/RING finger domain, C3HC4 (zinc finger)"/>
    <property type="match status" value="1"/>
</dbReference>
<dbReference type="EMBL" id="JAGPXC010000001">
    <property type="protein sequence ID" value="KAH6660487.1"/>
    <property type="molecule type" value="Genomic_DNA"/>
</dbReference>